<keyword evidence="4" id="KW-1185">Reference proteome</keyword>
<dbReference type="Pfam" id="PF18165">
    <property type="entry name" value="pP_pnuc_1"/>
    <property type="match status" value="1"/>
</dbReference>
<evidence type="ECO:0000313" key="3">
    <source>
        <dbReference type="EMBL" id="MBD3148270.1"/>
    </source>
</evidence>
<feature type="coiled-coil region" evidence="1">
    <location>
        <begin position="18"/>
        <end position="74"/>
    </location>
</feature>
<evidence type="ECO:0000313" key="4">
    <source>
        <dbReference type="Proteomes" id="UP000653231"/>
    </source>
</evidence>
<keyword evidence="1" id="KW-0175">Coiled coil</keyword>
<dbReference type="Proteomes" id="UP000653231">
    <property type="component" value="Unassembled WGS sequence"/>
</dbReference>
<evidence type="ECO:0000256" key="1">
    <source>
        <dbReference type="SAM" id="Coils"/>
    </source>
</evidence>
<dbReference type="RefSeq" id="WP_191055375.1">
    <property type="nucleotide sequence ID" value="NZ_JACXRZ010000046.1"/>
</dbReference>
<dbReference type="InterPro" id="IPR040556">
    <property type="entry name" value="pP_pnuc_1"/>
</dbReference>
<reference evidence="3 4" key="1">
    <citation type="submission" date="2020-09" db="EMBL/GenBank/DDBJ databases">
        <title>Actinomycete isolated from the Camponotus japonicus Mayr.</title>
        <authorList>
            <person name="Gong X."/>
        </authorList>
    </citation>
    <scope>NUCLEOTIDE SEQUENCE [LARGE SCALE GENOMIC DNA]</scope>
    <source>
        <strain evidence="3 4">2C-HV3</strain>
    </source>
</reference>
<proteinExistence type="predicted"/>
<sequence length="292" mass="32937">MPRKVTPAQYNRMVDDYNRKLKQAVDKFNREVTAHNRKVKRAIDDYNRDVRAHNARVRSNRQRLNAEIARLNRQRSTTRYVTVQTSTIALHTAYSHVDEQSALWNERGQELADLAEAETANSAYVANTLLAETAADAEETEETSLTDELSAISLDLHNRWEGARFAINPRNPDAARHFCTSAREVIVELINMKAPDAAVLQAKPNCERGPDGKAVARREKIGYLLDLNGASYEALGDFIETNVNDVMNLFSQFNKGTHGSAGRFDIPTLRTIKHRVEDSIRFLSTLVRGASR</sequence>
<organism evidence="3 4">
    <name type="scientific">Microbispora bryophytorum subsp. camponoti</name>
    <dbReference type="NCBI Taxonomy" id="1677852"/>
    <lineage>
        <taxon>Bacteria</taxon>
        <taxon>Bacillati</taxon>
        <taxon>Actinomycetota</taxon>
        <taxon>Actinomycetes</taxon>
        <taxon>Streptosporangiales</taxon>
        <taxon>Streptosporangiaceae</taxon>
        <taxon>Microbispora</taxon>
    </lineage>
</organism>
<comment type="caution">
    <text evidence="3">The sequence shown here is derived from an EMBL/GenBank/DDBJ whole genome shotgun (WGS) entry which is preliminary data.</text>
</comment>
<dbReference type="EMBL" id="JACXRZ010000046">
    <property type="protein sequence ID" value="MBD3148270.1"/>
    <property type="molecule type" value="Genomic_DNA"/>
</dbReference>
<evidence type="ECO:0000259" key="2">
    <source>
        <dbReference type="Pfam" id="PF18165"/>
    </source>
</evidence>
<accession>A0ABR8LF66</accession>
<protein>
    <recommendedName>
        <fullName evidence="2">Predicted pPIWI-associating nuclease domain-containing protein</fullName>
    </recommendedName>
</protein>
<gene>
    <name evidence="3" type="ORF">IEQ31_34580</name>
</gene>
<feature type="domain" description="Predicted pPIWI-associating nuclease" evidence="2">
    <location>
        <begin position="150"/>
        <end position="283"/>
    </location>
</feature>
<name>A0ABR8LF66_9ACTN</name>